<proteinExistence type="predicted"/>
<evidence type="ECO:0000313" key="1">
    <source>
        <dbReference type="EMBL" id="ACU37661.1"/>
    </source>
</evidence>
<protein>
    <submittedName>
        <fullName evidence="1">Uncharacterized protein</fullName>
    </submittedName>
</protein>
<organism evidence="1 2">
    <name type="scientific">Actinosynnema mirum (strain ATCC 29888 / DSM 43827 / JCM 3225 / NBRC 14064 / NCIMB 13271 / NRRL B-12336 / IMRU 3971 / 101)</name>
    <dbReference type="NCBI Taxonomy" id="446462"/>
    <lineage>
        <taxon>Bacteria</taxon>
        <taxon>Bacillati</taxon>
        <taxon>Actinomycetota</taxon>
        <taxon>Actinomycetes</taxon>
        <taxon>Pseudonocardiales</taxon>
        <taxon>Pseudonocardiaceae</taxon>
        <taxon>Actinosynnema</taxon>
    </lineage>
</organism>
<dbReference type="KEGG" id="ami:Amir_3780"/>
<dbReference type="Proteomes" id="UP000002213">
    <property type="component" value="Chromosome"/>
</dbReference>
<dbReference type="EMBL" id="CP001630">
    <property type="protein sequence ID" value="ACU37661.1"/>
    <property type="molecule type" value="Genomic_DNA"/>
</dbReference>
<accession>C6WD42</accession>
<dbReference type="HOGENOM" id="CLU_3283593_0_0_11"/>
<gene>
    <name evidence="1" type="ordered locus">Amir_3780</name>
</gene>
<reference evidence="1 2" key="1">
    <citation type="journal article" date="2009" name="Stand. Genomic Sci.">
        <title>Complete genome sequence of Actinosynnema mirum type strain (101).</title>
        <authorList>
            <person name="Land M."/>
            <person name="Lapidus A."/>
            <person name="Mayilraj S."/>
            <person name="Chen F."/>
            <person name="Copeland A."/>
            <person name="Del Rio T.G."/>
            <person name="Nolan M."/>
            <person name="Lucas S."/>
            <person name="Tice H."/>
            <person name="Cheng J.F."/>
            <person name="Chertkov O."/>
            <person name="Bruce D."/>
            <person name="Goodwin L."/>
            <person name="Pitluck S."/>
            <person name="Rohde M."/>
            <person name="Goker M."/>
            <person name="Pati A."/>
            <person name="Ivanova N."/>
            <person name="Mavromatis K."/>
            <person name="Chen A."/>
            <person name="Palaniappan K."/>
            <person name="Hauser L."/>
            <person name="Chang Y.J."/>
            <person name="Jeffries C.C."/>
            <person name="Brettin T."/>
            <person name="Detter J.C."/>
            <person name="Han C."/>
            <person name="Chain P."/>
            <person name="Tindall B.J."/>
            <person name="Bristow J."/>
            <person name="Eisen J.A."/>
            <person name="Markowitz V."/>
            <person name="Hugenholtz P."/>
            <person name="Kyrpides N.C."/>
            <person name="Klenk H.P."/>
        </authorList>
    </citation>
    <scope>NUCLEOTIDE SEQUENCE [LARGE SCALE GENOMIC DNA]</scope>
    <source>
        <strain evidence="2">ATCC 29888 / DSM 43827 / JCM 3225 / NBRC 14064 / NCIMB 13271 / NRRL B-12336 / IMRU 3971 / 101</strain>
    </source>
</reference>
<dbReference type="AlphaFoldDB" id="C6WD42"/>
<evidence type="ECO:0000313" key="2">
    <source>
        <dbReference type="Proteomes" id="UP000002213"/>
    </source>
</evidence>
<sequence length="40" mass="3912">MGRGPACAAGGKAEAGAEFTVDGVPLVGAFAERPATEPPR</sequence>
<keyword evidence="2" id="KW-1185">Reference proteome</keyword>
<name>C6WD42_ACTMD</name>